<dbReference type="AlphaFoldDB" id="A0A0A0EAN2"/>
<evidence type="ECO:0000313" key="3">
    <source>
        <dbReference type="Proteomes" id="UP000030004"/>
    </source>
</evidence>
<dbReference type="RefSeq" id="WP_043753489.1">
    <property type="nucleotide sequence ID" value="NZ_AQQX01000014.1"/>
</dbReference>
<dbReference type="Proteomes" id="UP000030004">
    <property type="component" value="Unassembled WGS sequence"/>
</dbReference>
<sequence length="147" mass="15708">MTWLGLLHLILVIVALAVGTVQFLRRPGTRDHRRRGYLFVGALLVSDVIVFGIYEDSQTPGIFHLLAIISLVSLIVATALVRGRTTLGRRMAHAHVMLWSFGGVVAAGLGQGATAIGQAPWPVILATFAVIAGLALRMDFRARLGAG</sequence>
<dbReference type="eggNOG" id="ENOG5030TRF">
    <property type="taxonomic scope" value="Bacteria"/>
</dbReference>
<dbReference type="STRING" id="1461694.ATO9_20150"/>
<proteinExistence type="predicted"/>
<accession>A0A0A0EAN2</accession>
<evidence type="ECO:0008006" key="4">
    <source>
        <dbReference type="Google" id="ProtNLM"/>
    </source>
</evidence>
<feature type="transmembrane region" description="Helical" evidence="1">
    <location>
        <begin position="93"/>
        <end position="113"/>
    </location>
</feature>
<feature type="transmembrane region" description="Helical" evidence="1">
    <location>
        <begin position="36"/>
        <end position="54"/>
    </location>
</feature>
<evidence type="ECO:0000313" key="2">
    <source>
        <dbReference type="EMBL" id="KGM47148.1"/>
    </source>
</evidence>
<dbReference type="OrthoDB" id="9815686at2"/>
<protein>
    <recommendedName>
        <fullName evidence="4">DUF2306 domain-containing protein</fullName>
    </recommendedName>
</protein>
<organism evidence="2 3">
    <name type="scientific">Pseudooceanicola atlanticus</name>
    <dbReference type="NCBI Taxonomy" id="1461694"/>
    <lineage>
        <taxon>Bacteria</taxon>
        <taxon>Pseudomonadati</taxon>
        <taxon>Pseudomonadota</taxon>
        <taxon>Alphaproteobacteria</taxon>
        <taxon>Rhodobacterales</taxon>
        <taxon>Paracoccaceae</taxon>
        <taxon>Pseudooceanicola</taxon>
    </lineage>
</organism>
<keyword evidence="3" id="KW-1185">Reference proteome</keyword>
<keyword evidence="1" id="KW-0472">Membrane</keyword>
<evidence type="ECO:0000256" key="1">
    <source>
        <dbReference type="SAM" id="Phobius"/>
    </source>
</evidence>
<dbReference type="Pfam" id="PF10067">
    <property type="entry name" value="DUF2306"/>
    <property type="match status" value="1"/>
</dbReference>
<name>A0A0A0EAN2_9RHOB</name>
<feature type="transmembrane region" description="Helical" evidence="1">
    <location>
        <begin position="119"/>
        <end position="136"/>
    </location>
</feature>
<keyword evidence="1" id="KW-0812">Transmembrane</keyword>
<feature type="transmembrane region" description="Helical" evidence="1">
    <location>
        <begin position="6"/>
        <end position="24"/>
    </location>
</feature>
<comment type="caution">
    <text evidence="2">The sequence shown here is derived from an EMBL/GenBank/DDBJ whole genome shotgun (WGS) entry which is preliminary data.</text>
</comment>
<gene>
    <name evidence="2" type="ORF">ATO9_20150</name>
</gene>
<reference evidence="2 3" key="1">
    <citation type="journal article" date="2015" name="Antonie Van Leeuwenhoek">
        <title>Pseudooceanicola atlanticus gen. nov. sp. nov., isolated from surface seawater of the Atlantic Ocean and reclassification of Oceanicola batsensis, Oceanicola marinus, Oceanicola nitratireducens, Oceanicola nanhaiensis, Oceanicola antarcticus and Oceanicola flagellatus, as Pseudooceanicola batsensis comb. nov., Pseudooceanicola marinus comb. nov., Pseudooceanicola nitratireducens comb. nov., Pseudooceanicola nanhaiensis comb. nov., Pseudooceanicola antarcticus comb. nov., and Pseudooceanicola flagellatus comb. nov.</title>
        <authorList>
            <person name="Lai Q."/>
            <person name="Li G."/>
            <person name="Liu X."/>
            <person name="Du Y."/>
            <person name="Sun F."/>
            <person name="Shao Z."/>
        </authorList>
    </citation>
    <scope>NUCLEOTIDE SEQUENCE [LARGE SCALE GENOMIC DNA]</scope>
    <source>
        <strain evidence="2 3">22II-s11g</strain>
    </source>
</reference>
<dbReference type="EMBL" id="AQQX01000014">
    <property type="protein sequence ID" value="KGM47148.1"/>
    <property type="molecule type" value="Genomic_DNA"/>
</dbReference>
<dbReference type="InterPro" id="IPR018750">
    <property type="entry name" value="DUF2306_membrane"/>
</dbReference>
<keyword evidence="1" id="KW-1133">Transmembrane helix</keyword>
<feature type="transmembrane region" description="Helical" evidence="1">
    <location>
        <begin position="60"/>
        <end position="81"/>
    </location>
</feature>